<reference evidence="4 5" key="1">
    <citation type="submission" date="2020-08" db="EMBL/GenBank/DDBJ databases">
        <title>Genomic Encyclopedia of Type Strains, Phase IV (KMG-IV): sequencing the most valuable type-strain genomes for metagenomic binning, comparative biology and taxonomic classification.</title>
        <authorList>
            <person name="Goeker M."/>
        </authorList>
    </citation>
    <scope>NUCLEOTIDE SEQUENCE [LARGE SCALE GENOMIC DNA]</scope>
    <source>
        <strain evidence="4 5">DSM 16325</strain>
    </source>
</reference>
<dbReference type="Proteomes" id="UP000520011">
    <property type="component" value="Unassembled WGS sequence"/>
</dbReference>
<keyword evidence="5" id="KW-1185">Reference proteome</keyword>
<evidence type="ECO:0000259" key="3">
    <source>
        <dbReference type="PROSITE" id="PS01031"/>
    </source>
</evidence>
<dbReference type="Pfam" id="PF00011">
    <property type="entry name" value="HSP20"/>
    <property type="match status" value="1"/>
</dbReference>
<dbReference type="Gene3D" id="2.60.40.790">
    <property type="match status" value="1"/>
</dbReference>
<dbReference type="InterPro" id="IPR008978">
    <property type="entry name" value="HSP20-like_chaperone"/>
</dbReference>
<evidence type="ECO:0000313" key="5">
    <source>
        <dbReference type="Proteomes" id="UP000520011"/>
    </source>
</evidence>
<comment type="similarity">
    <text evidence="1 2">Belongs to the small heat shock protein (HSP20) family.</text>
</comment>
<protein>
    <submittedName>
        <fullName evidence="4">HSP20 family molecular chaperone IbpA</fullName>
    </submittedName>
</protein>
<accession>A0A7W8IMR2</accession>
<dbReference type="PANTHER" id="PTHR11527">
    <property type="entry name" value="HEAT-SHOCK PROTEIN 20 FAMILY MEMBER"/>
    <property type="match status" value="1"/>
</dbReference>
<dbReference type="EMBL" id="JACHEP010000001">
    <property type="protein sequence ID" value="MBB5323350.1"/>
    <property type="molecule type" value="Genomic_DNA"/>
</dbReference>
<proteinExistence type="inferred from homology"/>
<dbReference type="CDD" id="cd06464">
    <property type="entry name" value="ACD_sHsps-like"/>
    <property type="match status" value="1"/>
</dbReference>
<dbReference type="SUPFAM" id="SSF49764">
    <property type="entry name" value="HSP20-like chaperones"/>
    <property type="match status" value="1"/>
</dbReference>
<gene>
    <name evidence="4" type="ORF">HNQ34_000427</name>
</gene>
<comment type="caution">
    <text evidence="4">The sequence shown here is derived from an EMBL/GenBank/DDBJ whole genome shotgun (WGS) entry which is preliminary data.</text>
</comment>
<evidence type="ECO:0000313" key="4">
    <source>
        <dbReference type="EMBL" id="MBB5323350.1"/>
    </source>
</evidence>
<name>A0A7W8IMR2_9BACL</name>
<dbReference type="RefSeq" id="WP_183251073.1">
    <property type="nucleotide sequence ID" value="NZ_JACHEP010000001.1"/>
</dbReference>
<dbReference type="InterPro" id="IPR031107">
    <property type="entry name" value="Small_HSP"/>
</dbReference>
<organism evidence="4 5">
    <name type="scientific">Anoxybacteroides tepidamans</name>
    <dbReference type="NCBI Taxonomy" id="265948"/>
    <lineage>
        <taxon>Bacteria</taxon>
        <taxon>Bacillati</taxon>
        <taxon>Bacillota</taxon>
        <taxon>Bacilli</taxon>
        <taxon>Bacillales</taxon>
        <taxon>Anoxybacillaceae</taxon>
        <taxon>Anoxybacteroides</taxon>
    </lineage>
</organism>
<feature type="domain" description="SHSP" evidence="3">
    <location>
        <begin position="47"/>
        <end position="155"/>
    </location>
</feature>
<evidence type="ECO:0000256" key="1">
    <source>
        <dbReference type="PROSITE-ProRule" id="PRU00285"/>
    </source>
</evidence>
<dbReference type="PROSITE" id="PS01031">
    <property type="entry name" value="SHSP"/>
    <property type="match status" value="1"/>
</dbReference>
<dbReference type="AlphaFoldDB" id="A0A7W8IMR2"/>
<sequence length="155" mass="18733">MNDHLQPPMRKKGNEEPLQRLWEMVDQFFDERPLKKMFETLDEYFHETFSRSYIPINIHETATEYVITAHLPNVNRHQVQLEFDDSMLHLTIQNNEVIESTDEQNNVYKKRRMYQNMTRTIPLPYPVTEKEIKASLENNELIIRLPQKKKFINID</sequence>
<dbReference type="InterPro" id="IPR002068">
    <property type="entry name" value="A-crystallin/Hsp20_dom"/>
</dbReference>
<evidence type="ECO:0000256" key="2">
    <source>
        <dbReference type="RuleBase" id="RU003616"/>
    </source>
</evidence>